<proteinExistence type="inferred from homology"/>
<evidence type="ECO:0000313" key="7">
    <source>
        <dbReference type="Proteomes" id="UP000054144"/>
    </source>
</evidence>
<dbReference type="EMBL" id="KN882061">
    <property type="protein sequence ID" value="KIY45177.1"/>
    <property type="molecule type" value="Genomic_DNA"/>
</dbReference>
<keyword evidence="4 5" id="KW-0472">Membrane</keyword>
<evidence type="ECO:0000313" key="6">
    <source>
        <dbReference type="EMBL" id="KIY45177.1"/>
    </source>
</evidence>
<dbReference type="InterPro" id="IPR007269">
    <property type="entry name" value="ICMT_MeTrfase"/>
</dbReference>
<dbReference type="OrthoDB" id="422086at2759"/>
<reference evidence="6 7" key="1">
    <citation type="journal article" date="2015" name="Fungal Genet. Biol.">
        <title>Evolution of novel wood decay mechanisms in Agaricales revealed by the genome sequences of Fistulina hepatica and Cylindrobasidium torrendii.</title>
        <authorList>
            <person name="Floudas D."/>
            <person name="Held B.W."/>
            <person name="Riley R."/>
            <person name="Nagy L.G."/>
            <person name="Koehler G."/>
            <person name="Ransdell A.S."/>
            <person name="Younus H."/>
            <person name="Chow J."/>
            <person name="Chiniquy J."/>
            <person name="Lipzen A."/>
            <person name="Tritt A."/>
            <person name="Sun H."/>
            <person name="Haridas S."/>
            <person name="LaButti K."/>
            <person name="Ohm R.A."/>
            <person name="Kues U."/>
            <person name="Blanchette R.A."/>
            <person name="Grigoriev I.V."/>
            <person name="Minto R.E."/>
            <person name="Hibbett D.S."/>
        </authorList>
    </citation>
    <scope>NUCLEOTIDE SEQUENCE [LARGE SCALE GENOMIC DNA]</scope>
    <source>
        <strain evidence="6 7">ATCC 64428</strain>
    </source>
</reference>
<gene>
    <name evidence="6" type="ORF">FISHEDRAFT_76851</name>
</gene>
<comment type="catalytic activity">
    <reaction evidence="5">
        <text>[protein]-C-terminal S-[(2E,6E)-farnesyl]-L-cysteine + S-adenosyl-L-methionine = [protein]-C-terminal S-[(2E,6E)-farnesyl]-L-cysteine methyl ester + S-adenosyl-L-homocysteine</text>
        <dbReference type="Rhea" id="RHEA:21672"/>
        <dbReference type="Rhea" id="RHEA-COMP:12125"/>
        <dbReference type="Rhea" id="RHEA-COMP:12126"/>
        <dbReference type="ChEBI" id="CHEBI:57856"/>
        <dbReference type="ChEBI" id="CHEBI:59789"/>
        <dbReference type="ChEBI" id="CHEBI:90510"/>
        <dbReference type="ChEBI" id="CHEBI:90511"/>
        <dbReference type="EC" id="2.1.1.100"/>
    </reaction>
</comment>
<feature type="transmembrane region" description="Helical" evidence="5">
    <location>
        <begin position="178"/>
        <end position="198"/>
    </location>
</feature>
<evidence type="ECO:0000256" key="1">
    <source>
        <dbReference type="ARBA" id="ARBA00004141"/>
    </source>
</evidence>
<keyword evidence="2 5" id="KW-0812">Transmembrane</keyword>
<dbReference type="Proteomes" id="UP000054144">
    <property type="component" value="Unassembled WGS sequence"/>
</dbReference>
<sequence length="229" mass="25409">MSIAKIALLSIDAAGMKLSGTPPHRLPPQKHIIPDWREKFLKSLATPCVYVRLLFWTCELLEAIAIIVQHTACAPLASMLTFESGSLAAIRITPLFLFGVFLNVTGTLLRVRCYSELGPQFTFELSLFDDHFLVGPYAVVRHPSYTALIVTIIGHFCSIASGSWVAESGVMRTAIGRALAMFWSGTLGGVILSLILRIPREDNMLQEHFGNEWDTWATMVPYRLIPGVY</sequence>
<feature type="transmembrane region" description="Helical" evidence="5">
    <location>
        <begin position="49"/>
        <end position="68"/>
    </location>
</feature>
<keyword evidence="3 5" id="KW-1133">Transmembrane helix</keyword>
<dbReference type="GO" id="GO:0032259">
    <property type="term" value="P:methylation"/>
    <property type="evidence" value="ECO:0007669"/>
    <property type="project" value="UniProtKB-KW"/>
</dbReference>
<keyword evidence="5" id="KW-0949">S-adenosyl-L-methionine</keyword>
<evidence type="ECO:0000256" key="2">
    <source>
        <dbReference type="ARBA" id="ARBA00022692"/>
    </source>
</evidence>
<keyword evidence="7" id="KW-1185">Reference proteome</keyword>
<evidence type="ECO:0000256" key="3">
    <source>
        <dbReference type="ARBA" id="ARBA00022989"/>
    </source>
</evidence>
<protein>
    <recommendedName>
        <fullName evidence="5">Protein-S-isoprenylcysteine O-methyltransferase</fullName>
        <ecNumber evidence="5">2.1.1.100</ecNumber>
    </recommendedName>
</protein>
<keyword evidence="5" id="KW-0256">Endoplasmic reticulum</keyword>
<dbReference type="GO" id="GO:0005789">
    <property type="term" value="C:endoplasmic reticulum membrane"/>
    <property type="evidence" value="ECO:0007669"/>
    <property type="project" value="UniProtKB-SubCell"/>
</dbReference>
<comment type="subcellular location">
    <subcellularLocation>
        <location evidence="5">Endoplasmic reticulum membrane</location>
        <topology evidence="5">Multi-pass membrane protein</topology>
    </subcellularLocation>
    <subcellularLocation>
        <location evidence="1">Membrane</location>
        <topology evidence="1">Multi-pass membrane protein</topology>
    </subcellularLocation>
</comment>
<dbReference type="Gene3D" id="1.20.120.1630">
    <property type="match status" value="1"/>
</dbReference>
<accession>A0A0D7A2B0</accession>
<name>A0A0D7A2B0_9AGAR</name>
<dbReference type="Pfam" id="PF04140">
    <property type="entry name" value="ICMT"/>
    <property type="match status" value="1"/>
</dbReference>
<dbReference type="AlphaFoldDB" id="A0A0D7A2B0"/>
<organism evidence="6 7">
    <name type="scientific">Fistulina hepatica ATCC 64428</name>
    <dbReference type="NCBI Taxonomy" id="1128425"/>
    <lineage>
        <taxon>Eukaryota</taxon>
        <taxon>Fungi</taxon>
        <taxon>Dikarya</taxon>
        <taxon>Basidiomycota</taxon>
        <taxon>Agaricomycotina</taxon>
        <taxon>Agaricomycetes</taxon>
        <taxon>Agaricomycetidae</taxon>
        <taxon>Agaricales</taxon>
        <taxon>Fistulinaceae</taxon>
        <taxon>Fistulina</taxon>
    </lineage>
</organism>
<evidence type="ECO:0000256" key="4">
    <source>
        <dbReference type="ARBA" id="ARBA00023136"/>
    </source>
</evidence>
<keyword evidence="5" id="KW-0489">Methyltransferase</keyword>
<feature type="transmembrane region" description="Helical" evidence="5">
    <location>
        <begin position="145"/>
        <end position="166"/>
    </location>
</feature>
<keyword evidence="5" id="KW-0808">Transferase</keyword>
<comment type="similarity">
    <text evidence="5">Belongs to the class VI-like SAM-binding methyltransferase superfamily. Isoprenylcysteine carboxyl methyltransferase family.</text>
</comment>
<feature type="transmembrane region" description="Helical" evidence="5">
    <location>
        <begin position="88"/>
        <end position="109"/>
    </location>
</feature>
<dbReference type="GO" id="GO:0004671">
    <property type="term" value="F:protein C-terminal S-isoprenylcysteine carboxyl O-methyltransferase activity"/>
    <property type="evidence" value="ECO:0007669"/>
    <property type="project" value="UniProtKB-EC"/>
</dbReference>
<evidence type="ECO:0000256" key="5">
    <source>
        <dbReference type="RuleBase" id="RU362022"/>
    </source>
</evidence>
<dbReference type="EC" id="2.1.1.100" evidence="5"/>